<protein>
    <submittedName>
        <fullName evidence="2">Uncharacterized protein</fullName>
    </submittedName>
</protein>
<gene>
    <name evidence="2" type="ORF">AQUCO_00900866v1</name>
</gene>
<evidence type="ECO:0000313" key="2">
    <source>
        <dbReference type="EMBL" id="PIA54588.1"/>
    </source>
</evidence>
<name>A0A2G5EFR2_AQUCA</name>
<sequence length="119" mass="14157">MMHSCPSYRSILLSLSVINGLSMVFCSFYFAHLRIEAYMNGYFRDLPEEALNHLYKLVGVLFVQVLFYFLIDRLRNPFKPPQKATQITITDDAWKYLLVYPMCLFCIIFVVVEFIFYFH</sequence>
<dbReference type="Proteomes" id="UP000230069">
    <property type="component" value="Unassembled WGS sequence"/>
</dbReference>
<dbReference type="EMBL" id="KZ305026">
    <property type="protein sequence ID" value="PIA54588.1"/>
    <property type="molecule type" value="Genomic_DNA"/>
</dbReference>
<organism evidence="2 3">
    <name type="scientific">Aquilegia coerulea</name>
    <name type="common">Rocky mountain columbine</name>
    <dbReference type="NCBI Taxonomy" id="218851"/>
    <lineage>
        <taxon>Eukaryota</taxon>
        <taxon>Viridiplantae</taxon>
        <taxon>Streptophyta</taxon>
        <taxon>Embryophyta</taxon>
        <taxon>Tracheophyta</taxon>
        <taxon>Spermatophyta</taxon>
        <taxon>Magnoliopsida</taxon>
        <taxon>Ranunculales</taxon>
        <taxon>Ranunculaceae</taxon>
        <taxon>Thalictroideae</taxon>
        <taxon>Aquilegia</taxon>
    </lineage>
</organism>
<keyword evidence="1" id="KW-1133">Transmembrane helix</keyword>
<evidence type="ECO:0000256" key="1">
    <source>
        <dbReference type="SAM" id="Phobius"/>
    </source>
</evidence>
<reference evidence="2 3" key="1">
    <citation type="submission" date="2017-09" db="EMBL/GenBank/DDBJ databases">
        <title>WGS assembly of Aquilegia coerulea Goldsmith.</title>
        <authorList>
            <person name="Hodges S."/>
            <person name="Kramer E."/>
            <person name="Nordborg M."/>
            <person name="Tomkins J."/>
            <person name="Borevitz J."/>
            <person name="Derieg N."/>
            <person name="Yan J."/>
            <person name="Mihaltcheva S."/>
            <person name="Hayes R.D."/>
            <person name="Rokhsar D."/>
        </authorList>
    </citation>
    <scope>NUCLEOTIDE SEQUENCE [LARGE SCALE GENOMIC DNA]</scope>
    <source>
        <strain evidence="3">cv. Goldsmith</strain>
    </source>
</reference>
<feature type="transmembrane region" description="Helical" evidence="1">
    <location>
        <begin position="97"/>
        <end position="118"/>
    </location>
</feature>
<keyword evidence="1" id="KW-0472">Membrane</keyword>
<keyword evidence="3" id="KW-1185">Reference proteome</keyword>
<keyword evidence="1" id="KW-0812">Transmembrane</keyword>
<evidence type="ECO:0000313" key="3">
    <source>
        <dbReference type="Proteomes" id="UP000230069"/>
    </source>
</evidence>
<dbReference type="InParanoid" id="A0A2G5EFR2"/>
<proteinExistence type="predicted"/>
<feature type="transmembrane region" description="Helical" evidence="1">
    <location>
        <begin position="53"/>
        <end position="71"/>
    </location>
</feature>
<accession>A0A2G5EFR2</accession>
<dbReference type="AlphaFoldDB" id="A0A2G5EFR2"/>
<feature type="transmembrane region" description="Helical" evidence="1">
    <location>
        <begin position="12"/>
        <end position="33"/>
    </location>
</feature>